<feature type="chain" id="PRO_5027047344" description="Copper-binding protein" evidence="1">
    <location>
        <begin position="31"/>
        <end position="196"/>
    </location>
</feature>
<dbReference type="OrthoDB" id="9113660at2"/>
<protein>
    <recommendedName>
        <fullName evidence="4">Copper-binding protein</fullName>
    </recommendedName>
</protein>
<evidence type="ECO:0000256" key="1">
    <source>
        <dbReference type="SAM" id="SignalP"/>
    </source>
</evidence>
<name>A0A6N6W490_9BURK</name>
<dbReference type="Proteomes" id="UP000463700">
    <property type="component" value="Unassembled WGS sequence"/>
</dbReference>
<gene>
    <name evidence="2" type="ORF">FSO04_36360</name>
</gene>
<keyword evidence="1" id="KW-0732">Signal</keyword>
<feature type="signal peptide" evidence="1">
    <location>
        <begin position="1"/>
        <end position="30"/>
    </location>
</feature>
<evidence type="ECO:0000313" key="2">
    <source>
        <dbReference type="EMBL" id="KAE8755041.1"/>
    </source>
</evidence>
<accession>A0A6N6W490</accession>
<evidence type="ECO:0008006" key="4">
    <source>
        <dbReference type="Google" id="ProtNLM"/>
    </source>
</evidence>
<reference evidence="2 3" key="1">
    <citation type="journal article" date="2020" name="Int. J. Syst. Evol. Microbiol.">
        <title>Paraburkholderia madseniana sp. nov., a phenolic acid-degrading bacterium isolated from acidic forest soil.</title>
        <authorList>
            <person name="Wilhelm R.C."/>
            <person name="Murphy S.J.L."/>
            <person name="Feriancek N.M."/>
            <person name="Karasz D.C."/>
            <person name="DeRito C.M."/>
            <person name="Newman J.D."/>
            <person name="Buckley D.H."/>
        </authorList>
    </citation>
    <scope>NUCLEOTIDE SEQUENCE [LARGE SCALE GENOMIC DNA]</scope>
    <source>
        <strain evidence="2 3">RP11</strain>
    </source>
</reference>
<dbReference type="AlphaFoldDB" id="A0A6N6W490"/>
<dbReference type="RefSeq" id="WP_154566329.1">
    <property type="nucleotide sequence ID" value="NZ_JAMXWG010000006.1"/>
</dbReference>
<organism evidence="2 3">
    <name type="scientific">Paraburkholderia madseniana</name>
    <dbReference type="NCBI Taxonomy" id="2599607"/>
    <lineage>
        <taxon>Bacteria</taxon>
        <taxon>Pseudomonadati</taxon>
        <taxon>Pseudomonadota</taxon>
        <taxon>Betaproteobacteria</taxon>
        <taxon>Burkholderiales</taxon>
        <taxon>Burkholderiaceae</taxon>
        <taxon>Paraburkholderia</taxon>
    </lineage>
</organism>
<proteinExistence type="predicted"/>
<sequence>MPRLRKVGSLPVVMGSAAVLMAAFCQSGFAQTSDANAGQTALGKAEVVHAQVHVVAIYPATNSVTLRGPRGNLADVDVNPQLADVRKLRVGDTLNVAYQQALLLQVDKVATKGVRERIETTVAIPASAGYASSAHRVQIVATVLKIDRKSRMVTLRGPKHQQVLRAAESIPLDELKVGDSVRAEFVSAAAVEVVRK</sequence>
<dbReference type="EMBL" id="VOSW01000101">
    <property type="protein sequence ID" value="KAE8755041.1"/>
    <property type="molecule type" value="Genomic_DNA"/>
</dbReference>
<evidence type="ECO:0000313" key="3">
    <source>
        <dbReference type="Proteomes" id="UP000463700"/>
    </source>
</evidence>
<comment type="caution">
    <text evidence="2">The sequence shown here is derived from an EMBL/GenBank/DDBJ whole genome shotgun (WGS) entry which is preliminary data.</text>
</comment>